<comment type="caution">
    <text evidence="2">The sequence shown here is derived from an EMBL/GenBank/DDBJ whole genome shotgun (WGS) entry which is preliminary data.</text>
</comment>
<reference evidence="2" key="1">
    <citation type="submission" date="2020-06" db="EMBL/GenBank/DDBJ databases">
        <title>WGS assembly of Ceratodon purpureus strain R40.</title>
        <authorList>
            <person name="Carey S.B."/>
            <person name="Jenkins J."/>
            <person name="Shu S."/>
            <person name="Lovell J.T."/>
            <person name="Sreedasyam A."/>
            <person name="Maumus F."/>
            <person name="Tiley G.P."/>
            <person name="Fernandez-Pozo N."/>
            <person name="Barry K."/>
            <person name="Chen C."/>
            <person name="Wang M."/>
            <person name="Lipzen A."/>
            <person name="Daum C."/>
            <person name="Saski C.A."/>
            <person name="Payton A.C."/>
            <person name="Mcbreen J.C."/>
            <person name="Conrad R.E."/>
            <person name="Kollar L.M."/>
            <person name="Olsson S."/>
            <person name="Huttunen S."/>
            <person name="Landis J.B."/>
            <person name="Wickett N.J."/>
            <person name="Johnson M.G."/>
            <person name="Rensing S.A."/>
            <person name="Grimwood J."/>
            <person name="Schmutz J."/>
            <person name="Mcdaniel S.F."/>
        </authorList>
    </citation>
    <scope>NUCLEOTIDE SEQUENCE</scope>
    <source>
        <strain evidence="2">R40</strain>
    </source>
</reference>
<name>A0A8T0IWF7_CERPU</name>
<organism evidence="2 3">
    <name type="scientific">Ceratodon purpureus</name>
    <name type="common">Fire moss</name>
    <name type="synonym">Dicranum purpureum</name>
    <dbReference type="NCBI Taxonomy" id="3225"/>
    <lineage>
        <taxon>Eukaryota</taxon>
        <taxon>Viridiplantae</taxon>
        <taxon>Streptophyta</taxon>
        <taxon>Embryophyta</taxon>
        <taxon>Bryophyta</taxon>
        <taxon>Bryophytina</taxon>
        <taxon>Bryopsida</taxon>
        <taxon>Dicranidae</taxon>
        <taxon>Pseudoditrichales</taxon>
        <taxon>Ditrichaceae</taxon>
        <taxon>Ceratodon</taxon>
    </lineage>
</organism>
<dbReference type="AlphaFoldDB" id="A0A8T0IWF7"/>
<evidence type="ECO:0000313" key="3">
    <source>
        <dbReference type="Proteomes" id="UP000822688"/>
    </source>
</evidence>
<gene>
    <name evidence="2" type="ORF">KC19_2G165000</name>
</gene>
<proteinExistence type="predicted"/>
<sequence length="289" mass="31961">MGGAISTVSKELAAVDNEKINMAKESLRQCSETAQMVLKNFENQVVSTYKNPEEYMKWQVAGGRQDRQDTFIGVGTTTTPSADITAGVDHLVQGIFEAADEKGDHNEASKQFKGAVSGMVKGAFNVFLSNTEAGSSTQTKFLIIPHGYSIYRVDVCMYKYTFSSKGFTEHFESQTVVYTSRGLLDAKNLKPGELLSYVSEITGGDKKQMFDWMNNYYDLYSMANLLISGEPLPSSVRSIGATLEQRKRKPDELEYVNGRPLKALRSNGTQDQQSAGTDLKEFQINGTLD</sequence>
<feature type="region of interest" description="Disordered" evidence="1">
    <location>
        <begin position="263"/>
        <end position="289"/>
    </location>
</feature>
<protein>
    <submittedName>
        <fullName evidence="2">Uncharacterized protein</fullName>
    </submittedName>
</protein>
<feature type="compositionally biased region" description="Polar residues" evidence="1">
    <location>
        <begin position="266"/>
        <end position="276"/>
    </location>
</feature>
<dbReference type="Proteomes" id="UP000822688">
    <property type="component" value="Chromosome 2"/>
</dbReference>
<accession>A0A8T0IWF7</accession>
<keyword evidence="3" id="KW-1185">Reference proteome</keyword>
<dbReference type="EMBL" id="CM026422">
    <property type="protein sequence ID" value="KAG0587442.1"/>
    <property type="molecule type" value="Genomic_DNA"/>
</dbReference>
<evidence type="ECO:0000313" key="2">
    <source>
        <dbReference type="EMBL" id="KAG0587442.1"/>
    </source>
</evidence>
<evidence type="ECO:0000256" key="1">
    <source>
        <dbReference type="SAM" id="MobiDB-lite"/>
    </source>
</evidence>